<dbReference type="STRING" id="553218.CAMRE0001_3234"/>
<accession>B9D4Z2</accession>
<protein>
    <submittedName>
        <fullName evidence="1">Uncharacterized protein</fullName>
    </submittedName>
</protein>
<evidence type="ECO:0000313" key="1">
    <source>
        <dbReference type="EMBL" id="EEF12932.1"/>
    </source>
</evidence>
<evidence type="ECO:0000313" key="2">
    <source>
        <dbReference type="Proteomes" id="UP000003082"/>
    </source>
</evidence>
<name>B9D4Z2_CAMRE</name>
<comment type="caution">
    <text evidence="1">The sequence shown here is derived from an EMBL/GenBank/DDBJ whole genome shotgun (WGS) entry which is preliminary data.</text>
</comment>
<organism evidence="1 2">
    <name type="scientific">Campylobacter rectus RM3267</name>
    <dbReference type="NCBI Taxonomy" id="553218"/>
    <lineage>
        <taxon>Bacteria</taxon>
        <taxon>Pseudomonadati</taxon>
        <taxon>Campylobacterota</taxon>
        <taxon>Epsilonproteobacteria</taxon>
        <taxon>Campylobacterales</taxon>
        <taxon>Campylobacteraceae</taxon>
        <taxon>Campylobacter</taxon>
    </lineage>
</organism>
<dbReference type="Proteomes" id="UP000003082">
    <property type="component" value="Unassembled WGS sequence"/>
</dbReference>
<dbReference type="EMBL" id="ACFU01000032">
    <property type="protein sequence ID" value="EEF12932.1"/>
    <property type="molecule type" value="Genomic_DNA"/>
</dbReference>
<keyword evidence="2" id="KW-1185">Reference proteome</keyword>
<dbReference type="AlphaFoldDB" id="B9D4Z2"/>
<gene>
    <name evidence="1" type="ORF">CAMRE0001_3234</name>
</gene>
<proteinExistence type="predicted"/>
<sequence>MIFTQIFPNERMSRLKNLFLYIDFSVICLCGVGKIKF</sequence>
<reference evidence="1 2" key="1">
    <citation type="submission" date="2008-08" db="EMBL/GenBank/DDBJ databases">
        <authorList>
            <person name="Madupu R."/>
            <person name="Durkin A.S."/>
            <person name="Torralba M."/>
            <person name="Methe B."/>
            <person name="Sutton G.G."/>
            <person name="Strausberg R.L."/>
            <person name="Nelson K.E."/>
        </authorList>
    </citation>
    <scope>NUCLEOTIDE SEQUENCE [LARGE SCALE GENOMIC DNA]</scope>
    <source>
        <strain evidence="1 2">RM3267</strain>
    </source>
</reference>